<accession>A0A4R3JHE1</accession>
<proteinExistence type="predicted"/>
<dbReference type="EMBL" id="SLZW01000001">
    <property type="protein sequence ID" value="TCS64676.1"/>
    <property type="molecule type" value="Genomic_DNA"/>
</dbReference>
<reference evidence="1 2" key="1">
    <citation type="submission" date="2019-03" db="EMBL/GenBank/DDBJ databases">
        <title>Genomic Encyclopedia of Type Strains, Phase IV (KMG-IV): sequencing the most valuable type-strain genomes for metagenomic binning, comparative biology and taxonomic classification.</title>
        <authorList>
            <person name="Goeker M."/>
        </authorList>
    </citation>
    <scope>NUCLEOTIDE SEQUENCE [LARGE SCALE GENOMIC DNA]</scope>
    <source>
        <strain evidence="1 2">DSM 101688</strain>
    </source>
</reference>
<protein>
    <submittedName>
        <fullName evidence="1">Uncharacterized protein</fullName>
    </submittedName>
</protein>
<comment type="caution">
    <text evidence="1">The sequence shown here is derived from an EMBL/GenBank/DDBJ whole genome shotgun (WGS) entry which is preliminary data.</text>
</comment>
<name>A0A4R3JHE1_9PROT</name>
<feature type="non-terminal residue" evidence="1">
    <location>
        <position position="1"/>
    </location>
</feature>
<evidence type="ECO:0000313" key="2">
    <source>
        <dbReference type="Proteomes" id="UP000295304"/>
    </source>
</evidence>
<dbReference type="AlphaFoldDB" id="A0A4R3JHE1"/>
<dbReference type="Proteomes" id="UP000295304">
    <property type="component" value="Unassembled WGS sequence"/>
</dbReference>
<gene>
    <name evidence="1" type="ORF">EDD55_1011</name>
</gene>
<keyword evidence="2" id="KW-1185">Reference proteome</keyword>
<evidence type="ECO:0000313" key="1">
    <source>
        <dbReference type="EMBL" id="TCS64676.1"/>
    </source>
</evidence>
<sequence length="48" mass="5388">CSSVKRERFISISFLGDGLYPKMEEKTGLTSVEILNDLTTVLHDCIDL</sequence>
<organism evidence="1 2">
    <name type="scientific">Varunaivibrio sulfuroxidans</name>
    <dbReference type="NCBI Taxonomy" id="1773489"/>
    <lineage>
        <taxon>Bacteria</taxon>
        <taxon>Pseudomonadati</taxon>
        <taxon>Pseudomonadota</taxon>
        <taxon>Alphaproteobacteria</taxon>
        <taxon>Rhodospirillales</taxon>
        <taxon>Magnetovibrionaceae</taxon>
        <taxon>Varunaivibrio</taxon>
    </lineage>
</organism>